<reference evidence="2 3" key="1">
    <citation type="submission" date="2019-10" db="EMBL/GenBank/DDBJ databases">
        <title>Alkaliphilus serpentinus sp. nov. and Alkaliphilus pronyensis sp. nov., two novel anaerobic alkaliphilic species isolated from the serpentinized-hosted hydrothermal field of the Prony Bay (New Caledonia).</title>
        <authorList>
            <person name="Postec A."/>
        </authorList>
    </citation>
    <scope>NUCLEOTIDE SEQUENCE [LARGE SCALE GENOMIC DNA]</scope>
    <source>
        <strain evidence="2 3">LacT</strain>
    </source>
</reference>
<accession>A0A833HNA4</accession>
<sequence length="318" mass="34639">MKRNLILGLTLVMLIAILSSGCTIEINNVKRDIDRIGDFIDPFSENYDKIESFQQDFGAIEVLEIENSVGTIEIDKASGSSGFLSYDIKVKSRLGNEKDVEEAIKSITVDIVEEGNRLTIKVDHDRDLGDIFENRVVDFKISLPDTVKMVGINNSVGSVDIKNLQLEELDLKVSVGEITLTDIITNDSDINSSTGSINIYHSQIGGKINTSTGSIEFVEGTLMGDSEVTTSIGSINISANLESSGTYNFVSKTGSIELYPNEDFSFKLDAKVNLGSIDVDLPMSDTFSDKGEFRGTRLDGKAMVYVNTDIGSVEIGSK</sequence>
<feature type="domain" description="DUF4097" evidence="1">
    <location>
        <begin position="61"/>
        <end position="315"/>
    </location>
</feature>
<protein>
    <submittedName>
        <fullName evidence="2">DUF4097 domain-containing protein</fullName>
    </submittedName>
</protein>
<evidence type="ECO:0000313" key="2">
    <source>
        <dbReference type="EMBL" id="KAB3529214.1"/>
    </source>
</evidence>
<dbReference type="InterPro" id="IPR025164">
    <property type="entry name" value="Toastrack_DUF4097"/>
</dbReference>
<evidence type="ECO:0000313" key="3">
    <source>
        <dbReference type="Proteomes" id="UP000465601"/>
    </source>
</evidence>
<comment type="caution">
    <text evidence="2">The sequence shown here is derived from an EMBL/GenBank/DDBJ whole genome shotgun (WGS) entry which is preliminary data.</text>
</comment>
<dbReference type="RefSeq" id="WP_151866187.1">
    <property type="nucleotide sequence ID" value="NZ_WBZB01000035.1"/>
</dbReference>
<evidence type="ECO:0000259" key="1">
    <source>
        <dbReference type="Pfam" id="PF13349"/>
    </source>
</evidence>
<dbReference type="EMBL" id="WBZB01000035">
    <property type="protein sequence ID" value="KAB3529214.1"/>
    <property type="molecule type" value="Genomic_DNA"/>
</dbReference>
<proteinExistence type="predicted"/>
<dbReference type="PROSITE" id="PS51257">
    <property type="entry name" value="PROKAR_LIPOPROTEIN"/>
    <property type="match status" value="1"/>
</dbReference>
<keyword evidence="3" id="KW-1185">Reference proteome</keyword>
<dbReference type="Proteomes" id="UP000465601">
    <property type="component" value="Unassembled WGS sequence"/>
</dbReference>
<dbReference type="OrthoDB" id="1707680at2"/>
<dbReference type="AlphaFoldDB" id="A0A833HNA4"/>
<dbReference type="Pfam" id="PF13349">
    <property type="entry name" value="DUF4097"/>
    <property type="match status" value="1"/>
</dbReference>
<name>A0A833HNA4_9FIRM</name>
<organism evidence="2 3">
    <name type="scientific">Alkaliphilus serpentinus</name>
    <dbReference type="NCBI Taxonomy" id="1482731"/>
    <lineage>
        <taxon>Bacteria</taxon>
        <taxon>Bacillati</taxon>
        <taxon>Bacillota</taxon>
        <taxon>Clostridia</taxon>
        <taxon>Peptostreptococcales</taxon>
        <taxon>Natronincolaceae</taxon>
        <taxon>Alkaliphilus</taxon>
    </lineage>
</organism>
<gene>
    <name evidence="2" type="ORF">F8153_09830</name>
</gene>